<dbReference type="GO" id="GO:0005737">
    <property type="term" value="C:cytoplasm"/>
    <property type="evidence" value="ECO:0007669"/>
    <property type="project" value="UniProtKB-SubCell"/>
</dbReference>
<keyword evidence="1 5" id="KW-0312">Gluconeogenesis</keyword>
<evidence type="ECO:0000256" key="1">
    <source>
        <dbReference type="ARBA" id="ARBA00022432"/>
    </source>
</evidence>
<feature type="binding site" evidence="5">
    <location>
        <begin position="8"/>
        <end position="10"/>
    </location>
    <ligand>
        <name>substrate</name>
    </ligand>
</feature>
<dbReference type="OrthoDB" id="9465at2157"/>
<dbReference type="GO" id="GO:0006094">
    <property type="term" value="P:gluconeogenesis"/>
    <property type="evidence" value="ECO:0007669"/>
    <property type="project" value="UniProtKB-UniRule"/>
</dbReference>
<dbReference type="InterPro" id="IPR000652">
    <property type="entry name" value="Triosephosphate_isomerase"/>
</dbReference>
<keyword evidence="4 5" id="KW-0413">Isomerase</keyword>
<comment type="function">
    <text evidence="5">Involved in the gluconeogenesis. Catalyzes stereospecifically the conversion of dihydroxyacetone phosphate (DHAP) to D-glyceraldehyde-3-phosphate (G3P).</text>
</comment>
<evidence type="ECO:0000256" key="5">
    <source>
        <dbReference type="HAMAP-Rule" id="MF_00147"/>
    </source>
</evidence>
<comment type="subcellular location">
    <subcellularLocation>
        <location evidence="5">Cytoplasm</location>
    </subcellularLocation>
</comment>
<evidence type="ECO:0000313" key="7">
    <source>
        <dbReference type="Proteomes" id="UP000028194"/>
    </source>
</evidence>
<dbReference type="Gene3D" id="3.20.20.70">
    <property type="entry name" value="Aldolase class I"/>
    <property type="match status" value="1"/>
</dbReference>
<dbReference type="NCBIfam" id="NF003302">
    <property type="entry name" value="PRK04302.1"/>
    <property type="match status" value="1"/>
</dbReference>
<evidence type="ECO:0000256" key="4">
    <source>
        <dbReference type="ARBA" id="ARBA00023235"/>
    </source>
</evidence>
<dbReference type="InterPro" id="IPR022891">
    <property type="entry name" value="Triosephosphate_isomerase_arc"/>
</dbReference>
<sequence>MNRPFIINFKNYGEASSAEKTLELAMAAQDVAKRLGVEVVVAPPQPALALVCKSVDIPVVSQHIDDAQQGSTTGFFVPEIAKLYGASGSLINHSEHRIGVDIIASLVKRLRSLQMTSIVCARTPDEVAAISKMEPDFIAIEPPELIGSGRAVSKENPAIITDSIKAAGGRSKVICGAGITDESDVAKAVELGSYGVLVASGIIKAKSWPDKIAELAQGMKKIS</sequence>
<feature type="binding site" evidence="5">
    <location>
        <position position="178"/>
    </location>
    <ligand>
        <name>substrate</name>
    </ligand>
</feature>
<evidence type="ECO:0000313" key="6">
    <source>
        <dbReference type="EMBL" id="AIF84896.1"/>
    </source>
</evidence>
<evidence type="ECO:0000256" key="2">
    <source>
        <dbReference type="ARBA" id="ARBA00022490"/>
    </source>
</evidence>
<dbReference type="GO" id="GO:0006096">
    <property type="term" value="P:glycolytic process"/>
    <property type="evidence" value="ECO:0007669"/>
    <property type="project" value="UniProtKB-UniRule"/>
</dbReference>
<dbReference type="EC" id="5.3.1.1" evidence="5"/>
<dbReference type="InterPro" id="IPR013785">
    <property type="entry name" value="Aldolase_TIM"/>
</dbReference>
<keyword evidence="2 5" id="KW-0963">Cytoplasm</keyword>
<gene>
    <name evidence="5" type="primary">tpiA</name>
    <name evidence="6" type="ORF">NTE_02858</name>
</gene>
<comment type="similarity">
    <text evidence="5">Belongs to the triosephosphate isomerase family.</text>
</comment>
<feature type="active site" description="Electrophile" evidence="5">
    <location>
        <position position="93"/>
    </location>
</feature>
<dbReference type="UniPathway" id="UPA00109">
    <property type="reaction ID" value="UER00189"/>
</dbReference>
<dbReference type="InterPro" id="IPR035990">
    <property type="entry name" value="TIM_sf"/>
</dbReference>
<comment type="pathway">
    <text evidence="5">Carbohydrate biosynthesis; gluconeogenesis.</text>
</comment>
<dbReference type="EMBL" id="CP007174">
    <property type="protein sequence ID" value="AIF84896.1"/>
    <property type="molecule type" value="Genomic_DNA"/>
</dbReference>
<keyword evidence="3 5" id="KW-0324">Glycolysis</keyword>
<feature type="binding site" evidence="5">
    <location>
        <position position="146"/>
    </location>
    <ligand>
        <name>substrate</name>
    </ligand>
</feature>
<dbReference type="SUPFAM" id="SSF51351">
    <property type="entry name" value="Triosephosphate isomerase (TIM)"/>
    <property type="match status" value="1"/>
</dbReference>
<dbReference type="UniPathway" id="UPA00138"/>
<dbReference type="STRING" id="1459636.NTE_02858"/>
<dbReference type="Pfam" id="PF00121">
    <property type="entry name" value="TIM"/>
    <property type="match status" value="1"/>
</dbReference>
<comment type="subunit">
    <text evidence="5">Homotetramer; dimer of dimers.</text>
</comment>
<dbReference type="HAMAP" id="MF_00147_A">
    <property type="entry name" value="TIM_A"/>
    <property type="match status" value="1"/>
</dbReference>
<feature type="binding site" evidence="5">
    <location>
        <begin position="199"/>
        <end position="200"/>
    </location>
    <ligand>
        <name>substrate</name>
    </ligand>
</feature>
<name>A0A075MTG4_9ARCH</name>
<dbReference type="AlphaFoldDB" id="A0A075MTG4"/>
<dbReference type="RefSeq" id="WP_148701392.1">
    <property type="nucleotide sequence ID" value="NZ_CP007174.1"/>
</dbReference>
<dbReference type="KEGG" id="nev:NTE_02858"/>
<evidence type="ECO:0000256" key="3">
    <source>
        <dbReference type="ARBA" id="ARBA00023152"/>
    </source>
</evidence>
<feature type="active site" description="Proton acceptor" evidence="5">
    <location>
        <position position="141"/>
    </location>
</feature>
<comment type="pathway">
    <text evidence="5">Carbohydrate degradation; glycolysis; D-glyceraldehyde 3-phosphate from glycerone phosphate: step 1/1.</text>
</comment>
<protein>
    <recommendedName>
        <fullName evidence="5">Triosephosphate isomerase</fullName>
        <shortName evidence="5">TIM</shortName>
        <shortName evidence="5">TPI</shortName>
        <ecNumber evidence="5">5.3.1.1</ecNumber>
    </recommendedName>
    <alternativeName>
        <fullName evidence="5">Triose-phosphate isomerase</fullName>
    </alternativeName>
</protein>
<keyword evidence="7" id="KW-1185">Reference proteome</keyword>
<dbReference type="PROSITE" id="PS51440">
    <property type="entry name" value="TIM_2"/>
    <property type="match status" value="1"/>
</dbReference>
<reference evidence="6 7" key="1">
    <citation type="journal article" date="2014" name="PLoS ONE">
        <title>Genome Sequence of Candidatus Nitrososphaera evergladensis from Group I.1b Enriched from Everglades Soil Reveals Novel Genomic Features of the Ammonia-Oxidizing Archaea.</title>
        <authorList>
            <person name="Zhalnina K.V."/>
            <person name="Dias R."/>
            <person name="Leonard M.T."/>
            <person name="Dorr de Quadros P."/>
            <person name="Camargo F.A."/>
            <person name="Drew J.C."/>
            <person name="Farmerie W.G."/>
            <person name="Daroub S.H."/>
            <person name="Triplett E.W."/>
        </authorList>
    </citation>
    <scope>NUCLEOTIDE SEQUENCE [LARGE SCALE GENOMIC DNA]</scope>
    <source>
        <strain evidence="6 7">SR1</strain>
    </source>
</reference>
<comment type="catalytic activity">
    <reaction evidence="5">
        <text>D-glyceraldehyde 3-phosphate = dihydroxyacetone phosphate</text>
        <dbReference type="Rhea" id="RHEA:18585"/>
        <dbReference type="ChEBI" id="CHEBI:57642"/>
        <dbReference type="ChEBI" id="CHEBI:59776"/>
        <dbReference type="EC" id="5.3.1.1"/>
    </reaction>
</comment>
<dbReference type="GeneID" id="41598540"/>
<dbReference type="HOGENOM" id="CLU_104921_0_0_2"/>
<dbReference type="Proteomes" id="UP000028194">
    <property type="component" value="Chromosome"/>
</dbReference>
<dbReference type="GO" id="GO:0004807">
    <property type="term" value="F:triose-phosphate isomerase activity"/>
    <property type="evidence" value="ECO:0007669"/>
    <property type="project" value="UniProtKB-UniRule"/>
</dbReference>
<organism evidence="6 7">
    <name type="scientific">Candidatus Nitrososphaera evergladensis SR1</name>
    <dbReference type="NCBI Taxonomy" id="1459636"/>
    <lineage>
        <taxon>Archaea</taxon>
        <taxon>Nitrososphaerota</taxon>
        <taxon>Nitrososphaeria</taxon>
        <taxon>Nitrososphaerales</taxon>
        <taxon>Nitrososphaeraceae</taxon>
        <taxon>Nitrososphaera</taxon>
    </lineage>
</organism>
<dbReference type="eggNOG" id="arCOG01087">
    <property type="taxonomic scope" value="Archaea"/>
</dbReference>
<accession>A0A075MTG4</accession>
<dbReference type="NCBIfam" id="TIGR00419">
    <property type="entry name" value="tim"/>
    <property type="match status" value="1"/>
</dbReference>
<proteinExistence type="inferred from homology"/>